<feature type="signal peptide" evidence="1">
    <location>
        <begin position="1"/>
        <end position="16"/>
    </location>
</feature>
<comment type="caution">
    <text evidence="2">The sequence shown here is derived from an EMBL/GenBank/DDBJ whole genome shotgun (WGS) entry which is preliminary data.</text>
</comment>
<protein>
    <submittedName>
        <fullName evidence="2">Uncharacterized protein</fullName>
    </submittedName>
</protein>
<dbReference type="Pfam" id="PF17303">
    <property type="entry name" value="DUF5352"/>
    <property type="match status" value="1"/>
</dbReference>
<evidence type="ECO:0000313" key="2">
    <source>
        <dbReference type="EMBL" id="CAB3411042.1"/>
    </source>
</evidence>
<sequence length="209" mass="23254">MRILFAILSVLAVVGAQKTSAPGGHVCNYPVTGDESMQQAVPIENFRTSGLDFIRKNWCVTHCADRKSVKTEVNFLPANSSSPIFDVRHVVAKNGQHSIHADLKSGAAIKKRDDDDFNFCIDDAVSDAVDRAIQDFDNLEDMSEALNYYVNKPGWAFMLYDMGKPPSVIITVNVKQDMNYCSKVVDKQLDDGTWKLYQVFAGVVQPEDD</sequence>
<evidence type="ECO:0000256" key="1">
    <source>
        <dbReference type="SAM" id="SignalP"/>
    </source>
</evidence>
<evidence type="ECO:0000313" key="3">
    <source>
        <dbReference type="Proteomes" id="UP000494206"/>
    </source>
</evidence>
<proteinExistence type="predicted"/>
<gene>
    <name evidence="2" type="ORF">CBOVIS_LOCUS12478</name>
</gene>
<dbReference type="OrthoDB" id="5823537at2759"/>
<dbReference type="Proteomes" id="UP000494206">
    <property type="component" value="Unassembled WGS sequence"/>
</dbReference>
<dbReference type="AlphaFoldDB" id="A0A8S1FF98"/>
<keyword evidence="1" id="KW-0732">Signal</keyword>
<reference evidence="2 3" key="1">
    <citation type="submission" date="2020-04" db="EMBL/GenBank/DDBJ databases">
        <authorList>
            <person name="Laetsch R D."/>
            <person name="Stevens L."/>
            <person name="Kumar S."/>
            <person name="Blaxter L. M."/>
        </authorList>
    </citation>
    <scope>NUCLEOTIDE SEQUENCE [LARGE SCALE GENOMIC DNA]</scope>
</reference>
<feature type="chain" id="PRO_5035912660" evidence="1">
    <location>
        <begin position="17"/>
        <end position="209"/>
    </location>
</feature>
<keyword evidence="3" id="KW-1185">Reference proteome</keyword>
<dbReference type="EMBL" id="CADEPM010000012">
    <property type="protein sequence ID" value="CAB3411042.1"/>
    <property type="molecule type" value="Genomic_DNA"/>
</dbReference>
<dbReference type="InterPro" id="IPR035274">
    <property type="entry name" value="DUF5352"/>
</dbReference>
<name>A0A8S1FF98_9PELO</name>
<accession>A0A8S1FF98</accession>
<organism evidence="2 3">
    <name type="scientific">Caenorhabditis bovis</name>
    <dbReference type="NCBI Taxonomy" id="2654633"/>
    <lineage>
        <taxon>Eukaryota</taxon>
        <taxon>Metazoa</taxon>
        <taxon>Ecdysozoa</taxon>
        <taxon>Nematoda</taxon>
        <taxon>Chromadorea</taxon>
        <taxon>Rhabditida</taxon>
        <taxon>Rhabditina</taxon>
        <taxon>Rhabditomorpha</taxon>
        <taxon>Rhabditoidea</taxon>
        <taxon>Rhabditidae</taxon>
        <taxon>Peloderinae</taxon>
        <taxon>Caenorhabditis</taxon>
    </lineage>
</organism>